<accession>A0AAE7SRA1</accession>
<proteinExistence type="predicted"/>
<evidence type="ECO:0000313" key="2">
    <source>
        <dbReference type="EMBL" id="QXP44099.1"/>
    </source>
</evidence>
<name>A0AAE7SRA1_9CAUD</name>
<dbReference type="Proteomes" id="UP000827160">
    <property type="component" value="Segment"/>
</dbReference>
<feature type="transmembrane region" description="Helical" evidence="1">
    <location>
        <begin position="42"/>
        <end position="64"/>
    </location>
</feature>
<keyword evidence="3" id="KW-1185">Reference proteome</keyword>
<protein>
    <submittedName>
        <fullName evidence="2">Uncharacterized protein</fullName>
    </submittedName>
</protein>
<dbReference type="EMBL" id="MZ462995">
    <property type="protein sequence ID" value="QXP44099.1"/>
    <property type="molecule type" value="Genomic_DNA"/>
</dbReference>
<sequence length="66" mass="7521">MNIQALRLTAAVFLGMQAASLLIVGDFEYLTVYNIETGASMFWPSLAVSAVFWYMVYSAMSWFLRR</sequence>
<organism evidence="2 3">
    <name type="scientific">Stappia phage SI01</name>
    <dbReference type="NCBI Taxonomy" id="2847766"/>
    <lineage>
        <taxon>Viruses</taxon>
        <taxon>Duplodnaviria</taxon>
        <taxon>Heunggongvirae</taxon>
        <taxon>Uroviricota</taxon>
        <taxon>Caudoviricetes</taxon>
        <taxon>Autographivirales</taxon>
        <taxon>Dunnvirinae</taxon>
        <taxon>Songlingvirus</taxon>
        <taxon>Songlingvirus SI01</taxon>
    </lineage>
</organism>
<reference evidence="2" key="1">
    <citation type="submission" date="2021-06" db="EMBL/GenBank/DDBJ databases">
        <authorList>
            <person name="Nair S."/>
        </authorList>
    </citation>
    <scope>NUCLEOTIDE SEQUENCE</scope>
</reference>
<evidence type="ECO:0000256" key="1">
    <source>
        <dbReference type="SAM" id="Phobius"/>
    </source>
</evidence>
<keyword evidence="1" id="KW-0472">Membrane</keyword>
<keyword evidence="1" id="KW-1133">Transmembrane helix</keyword>
<keyword evidence="1" id="KW-0812">Transmembrane</keyword>
<evidence type="ECO:0000313" key="3">
    <source>
        <dbReference type="Proteomes" id="UP000827160"/>
    </source>
</evidence>